<reference evidence="5 6" key="1">
    <citation type="submission" date="2016-10" db="EMBL/GenBank/DDBJ databases">
        <authorList>
            <person name="de Groot N.N."/>
        </authorList>
    </citation>
    <scope>NUCLEOTIDE SEQUENCE [LARGE SCALE GENOMIC DNA]</scope>
    <source>
        <strain evidence="5 6">DSM 23553</strain>
    </source>
</reference>
<dbReference type="NCBIfam" id="TIGR01409">
    <property type="entry name" value="TAT_signal_seq"/>
    <property type="match status" value="1"/>
</dbReference>
<dbReference type="InterPro" id="IPR029052">
    <property type="entry name" value="Metallo-depent_PP-like"/>
</dbReference>
<name>A0A1H5L2F1_9FLAO</name>
<gene>
    <name evidence="5" type="ORF">SAMN04488034_10275</name>
</gene>
<organism evidence="5 6">
    <name type="scientific">Salinimicrobium catena</name>
    <dbReference type="NCBI Taxonomy" id="390640"/>
    <lineage>
        <taxon>Bacteria</taxon>
        <taxon>Pseudomonadati</taxon>
        <taxon>Bacteroidota</taxon>
        <taxon>Flavobacteriia</taxon>
        <taxon>Flavobacteriales</taxon>
        <taxon>Flavobacteriaceae</taxon>
        <taxon>Salinimicrobium</taxon>
    </lineage>
</organism>
<dbReference type="PROSITE" id="PS00785">
    <property type="entry name" value="5_NUCLEOTIDASE_1"/>
    <property type="match status" value="1"/>
</dbReference>
<dbReference type="GO" id="GO:0046872">
    <property type="term" value="F:metal ion binding"/>
    <property type="evidence" value="ECO:0007669"/>
    <property type="project" value="InterPro"/>
</dbReference>
<evidence type="ECO:0000313" key="6">
    <source>
        <dbReference type="Proteomes" id="UP000199448"/>
    </source>
</evidence>
<sequence length="333" mass="37400">MYIYYRHLAKTFIFVLITIILFQKITSYFSMKRRTFLKQSAAVGALASIGSFGLLSFSSEERKKHITILHTNDTHSHIEPFSADHAQYPNMGGVARRYSLISSIRQENPNTLLLDAGDIFQGTPYFNFYGGEVEFKLMSKMGYDAATIGNHDFDNGIDGLLAQMPHANFPFLSANYDFSNTILEGNVKPYKVFKKDGVKIGVFGIGIELQGLVSKKLYKETKYLDPVEITQETVSRLKNEENCELVICLSHLGYKYRDEKISDVQLARRTKDIDLIIGGHTHTFLPEPTVVKNSEGIDTIVNQVGWAGINLGRIDFFLDDNGNKAGNGRSISI</sequence>
<feature type="domain" description="Calcineurin-like phosphoesterase" evidence="4">
    <location>
        <begin position="67"/>
        <end position="283"/>
    </location>
</feature>
<dbReference type="Proteomes" id="UP000199448">
    <property type="component" value="Unassembled WGS sequence"/>
</dbReference>
<accession>A0A1H5L2F1</accession>
<dbReference type="GO" id="GO:0009166">
    <property type="term" value="P:nucleotide catabolic process"/>
    <property type="evidence" value="ECO:0007669"/>
    <property type="project" value="InterPro"/>
</dbReference>
<keyword evidence="3" id="KW-0472">Membrane</keyword>
<keyword evidence="6" id="KW-1185">Reference proteome</keyword>
<proteinExistence type="inferred from homology"/>
<dbReference type="Pfam" id="PF00149">
    <property type="entry name" value="Metallophos"/>
    <property type="match status" value="1"/>
</dbReference>
<dbReference type="EMBL" id="FNUG01000002">
    <property type="protein sequence ID" value="SEE70398.1"/>
    <property type="molecule type" value="Genomic_DNA"/>
</dbReference>
<protein>
    <submittedName>
        <fullName evidence="5">5'-nucleotidase</fullName>
    </submittedName>
</protein>
<dbReference type="STRING" id="390640.SAMN04488034_10275"/>
<dbReference type="Gene3D" id="3.60.21.10">
    <property type="match status" value="1"/>
</dbReference>
<evidence type="ECO:0000313" key="5">
    <source>
        <dbReference type="EMBL" id="SEE70398.1"/>
    </source>
</evidence>
<evidence type="ECO:0000259" key="4">
    <source>
        <dbReference type="Pfam" id="PF00149"/>
    </source>
</evidence>
<keyword evidence="2" id="KW-0378">Hydrolase</keyword>
<evidence type="ECO:0000256" key="2">
    <source>
        <dbReference type="RuleBase" id="RU362119"/>
    </source>
</evidence>
<dbReference type="PANTHER" id="PTHR11575">
    <property type="entry name" value="5'-NUCLEOTIDASE-RELATED"/>
    <property type="match status" value="1"/>
</dbReference>
<dbReference type="InterPro" id="IPR006146">
    <property type="entry name" value="5'-Nucleotdase_CS"/>
</dbReference>
<evidence type="ECO:0000256" key="3">
    <source>
        <dbReference type="SAM" id="Phobius"/>
    </source>
</evidence>
<keyword evidence="3" id="KW-1133">Transmembrane helix</keyword>
<keyword evidence="3" id="KW-0812">Transmembrane</keyword>
<comment type="similarity">
    <text evidence="1 2">Belongs to the 5'-nucleotidase family.</text>
</comment>
<feature type="transmembrane region" description="Helical" evidence="3">
    <location>
        <begin position="12"/>
        <end position="30"/>
    </location>
</feature>
<dbReference type="InterPro" id="IPR004843">
    <property type="entry name" value="Calcineurin-like_PHP"/>
</dbReference>
<dbReference type="PRINTS" id="PR01607">
    <property type="entry name" value="APYRASEFAMLY"/>
</dbReference>
<dbReference type="AlphaFoldDB" id="A0A1H5L2F1"/>
<dbReference type="SUPFAM" id="SSF56300">
    <property type="entry name" value="Metallo-dependent phosphatases"/>
    <property type="match status" value="1"/>
</dbReference>
<dbReference type="PANTHER" id="PTHR11575:SF24">
    <property type="entry name" value="5'-NUCLEOTIDASE"/>
    <property type="match status" value="1"/>
</dbReference>
<dbReference type="GO" id="GO:0000166">
    <property type="term" value="F:nucleotide binding"/>
    <property type="evidence" value="ECO:0007669"/>
    <property type="project" value="UniProtKB-KW"/>
</dbReference>
<dbReference type="CDD" id="cd00845">
    <property type="entry name" value="MPP_UshA_N_like"/>
    <property type="match status" value="1"/>
</dbReference>
<dbReference type="InterPro" id="IPR006179">
    <property type="entry name" value="5_nucleotidase/apyrase"/>
</dbReference>
<keyword evidence="2" id="KW-0547">Nucleotide-binding</keyword>
<evidence type="ECO:0000256" key="1">
    <source>
        <dbReference type="ARBA" id="ARBA00006654"/>
    </source>
</evidence>
<dbReference type="InterPro" id="IPR019546">
    <property type="entry name" value="TAT_signal_bac_arc"/>
</dbReference>
<dbReference type="GO" id="GO:0016788">
    <property type="term" value="F:hydrolase activity, acting on ester bonds"/>
    <property type="evidence" value="ECO:0007669"/>
    <property type="project" value="InterPro"/>
</dbReference>